<dbReference type="OrthoDB" id="247355at2"/>
<keyword evidence="2" id="KW-0663">Pyridoxal phosphate</keyword>
<feature type="compositionally biased region" description="Polar residues" evidence="3">
    <location>
        <begin position="412"/>
        <end position="426"/>
    </location>
</feature>
<name>A0A5C5WP12_9BACT</name>
<protein>
    <submittedName>
        <fullName evidence="4">Selenocysteine synthase</fullName>
    </submittedName>
</protein>
<dbReference type="AlphaFoldDB" id="A0A5C5WP12"/>
<feature type="region of interest" description="Disordered" evidence="3">
    <location>
        <begin position="407"/>
        <end position="434"/>
    </location>
</feature>
<evidence type="ECO:0000313" key="5">
    <source>
        <dbReference type="Proteomes" id="UP000318053"/>
    </source>
</evidence>
<dbReference type="PANTHER" id="PTHR32328:SF0">
    <property type="entry name" value="L-SERYL-TRNA(SEC) SELENIUM TRANSFERASE"/>
    <property type="match status" value="1"/>
</dbReference>
<feature type="region of interest" description="Disordered" evidence="3">
    <location>
        <begin position="221"/>
        <end position="250"/>
    </location>
</feature>
<evidence type="ECO:0000256" key="2">
    <source>
        <dbReference type="ARBA" id="ARBA00022898"/>
    </source>
</evidence>
<comment type="cofactor">
    <cofactor evidence="1">
        <name>pyridoxal 5'-phosphate</name>
        <dbReference type="ChEBI" id="CHEBI:597326"/>
    </cofactor>
</comment>
<dbReference type="RefSeq" id="WP_146394032.1">
    <property type="nucleotide sequence ID" value="NZ_SJPK01000031.1"/>
</dbReference>
<organism evidence="4 5">
    <name type="scientific">Allorhodopirellula solitaria</name>
    <dbReference type="NCBI Taxonomy" id="2527987"/>
    <lineage>
        <taxon>Bacteria</taxon>
        <taxon>Pseudomonadati</taxon>
        <taxon>Planctomycetota</taxon>
        <taxon>Planctomycetia</taxon>
        <taxon>Pirellulales</taxon>
        <taxon>Pirellulaceae</taxon>
        <taxon>Allorhodopirellula</taxon>
    </lineage>
</organism>
<dbReference type="Gene3D" id="3.90.1150.180">
    <property type="match status" value="1"/>
</dbReference>
<evidence type="ECO:0000256" key="3">
    <source>
        <dbReference type="SAM" id="MobiDB-lite"/>
    </source>
</evidence>
<comment type="caution">
    <text evidence="4">The sequence shown here is derived from an EMBL/GenBank/DDBJ whole genome shotgun (WGS) entry which is preliminary data.</text>
</comment>
<reference evidence="4 5" key="1">
    <citation type="submission" date="2019-02" db="EMBL/GenBank/DDBJ databases">
        <title>Deep-cultivation of Planctomycetes and their phenomic and genomic characterization uncovers novel biology.</title>
        <authorList>
            <person name="Wiegand S."/>
            <person name="Jogler M."/>
            <person name="Boedeker C."/>
            <person name="Pinto D."/>
            <person name="Vollmers J."/>
            <person name="Rivas-Marin E."/>
            <person name="Kohn T."/>
            <person name="Peeters S.H."/>
            <person name="Heuer A."/>
            <person name="Rast P."/>
            <person name="Oberbeckmann S."/>
            <person name="Bunk B."/>
            <person name="Jeske O."/>
            <person name="Meyerdierks A."/>
            <person name="Storesund J.E."/>
            <person name="Kallscheuer N."/>
            <person name="Luecker S."/>
            <person name="Lage O.M."/>
            <person name="Pohl T."/>
            <person name="Merkel B.J."/>
            <person name="Hornburger P."/>
            <person name="Mueller R.-W."/>
            <person name="Bruemmer F."/>
            <person name="Labrenz M."/>
            <person name="Spormann A.M."/>
            <person name="Op Den Camp H."/>
            <person name="Overmann J."/>
            <person name="Amann R."/>
            <person name="Jetten M.S.M."/>
            <person name="Mascher T."/>
            <person name="Medema M.H."/>
            <person name="Devos D.P."/>
            <person name="Kaster A.-K."/>
            <person name="Ovreas L."/>
            <person name="Rohde M."/>
            <person name="Galperin M.Y."/>
            <person name="Jogler C."/>
        </authorList>
    </citation>
    <scope>NUCLEOTIDE SEQUENCE [LARGE SCALE GENOMIC DNA]</scope>
    <source>
        <strain evidence="4 5">CA85</strain>
    </source>
</reference>
<dbReference type="GO" id="GO:0004125">
    <property type="term" value="F:L-seryl-tRNA(Sec) selenium transferase activity"/>
    <property type="evidence" value="ECO:0007669"/>
    <property type="project" value="TreeGrafter"/>
</dbReference>
<dbReference type="PANTHER" id="PTHR32328">
    <property type="entry name" value="L-SERYL-TRNA(SEC) SELENIUM TRANSFERASE"/>
    <property type="match status" value="1"/>
</dbReference>
<gene>
    <name evidence="4" type="ORF">CA85_50750</name>
</gene>
<sequence>MALPPWTVDLLRRGVADLARQATDHEAATALKEQAGKLVDELPKAAREKVDMLLRQAESKTQPIKDAWQNAAWWMGGPISLAPTRIINGTGLLLDQRGSGVGIPAEALAAAIPHLAGDAARDPELSARLCDEIASTIARRCESDSSRRRPLGAIVTPSLDASLSLVADLGGRRQRLWVPRSSAFPVDSVDGGSEQLLVDRLRHFAHGSVLEFGHASNQEDWPSDQLVHGGSQHHRGKSHRPDPSSQTRQNILVRWAPSPLAKRSDDDRYRDWIEVAVLPLGSLFPIDGLDIVSSVADQLDRCADLVVLDGGVLAGIPELSVMVGSPEVIQQLHACPRHELVNASKAMTAIVATSVVVQAKSTSPVGQLLDISQENLHDRAQRLATQLAGCDWVSATRITETAAGLGMPANLQAPQPSPVNSNTEQSAAAPPADRIPSRQVVLTIDAARNADSIAAELANGSTSLLCRNVNGELVIDLRWISPEQQSQISVLANDV</sequence>
<dbReference type="Pfam" id="PF03841">
    <property type="entry name" value="SelA"/>
    <property type="match status" value="1"/>
</dbReference>
<dbReference type="InterPro" id="IPR018319">
    <property type="entry name" value="SelA-like"/>
</dbReference>
<accession>A0A5C5WP12</accession>
<proteinExistence type="predicted"/>
<dbReference type="Proteomes" id="UP000318053">
    <property type="component" value="Unassembled WGS sequence"/>
</dbReference>
<evidence type="ECO:0000256" key="1">
    <source>
        <dbReference type="ARBA" id="ARBA00001933"/>
    </source>
</evidence>
<dbReference type="EMBL" id="SJPK01000031">
    <property type="protein sequence ID" value="TWT52160.1"/>
    <property type="molecule type" value="Genomic_DNA"/>
</dbReference>
<evidence type="ECO:0000313" key="4">
    <source>
        <dbReference type="EMBL" id="TWT52160.1"/>
    </source>
</evidence>
<keyword evidence="5" id="KW-1185">Reference proteome</keyword>